<name>A0A6A5C1C2_NAEFO</name>
<dbReference type="RefSeq" id="XP_044568956.1">
    <property type="nucleotide sequence ID" value="XM_044711164.1"/>
</dbReference>
<evidence type="ECO:0000313" key="2">
    <source>
        <dbReference type="Proteomes" id="UP000444721"/>
    </source>
</evidence>
<comment type="caution">
    <text evidence="1">The sequence shown here is derived from an EMBL/GenBank/DDBJ whole genome shotgun (WGS) entry which is preliminary data.</text>
</comment>
<dbReference type="AlphaFoldDB" id="A0A6A5C1C2"/>
<dbReference type="GeneID" id="68114638"/>
<dbReference type="EMBL" id="VFQX01000003">
    <property type="protein sequence ID" value="KAF0984243.1"/>
    <property type="molecule type" value="Genomic_DNA"/>
</dbReference>
<keyword evidence="2" id="KW-1185">Reference proteome</keyword>
<dbReference type="Proteomes" id="UP000444721">
    <property type="component" value="Unassembled WGS sequence"/>
</dbReference>
<protein>
    <submittedName>
        <fullName evidence="1">Uncharacterized protein</fullName>
    </submittedName>
</protein>
<gene>
    <name evidence="1" type="ORF">FDP41_007420</name>
</gene>
<dbReference type="VEuPathDB" id="AmoebaDB:NfTy_002990"/>
<accession>A0A6A5C1C2</accession>
<reference evidence="1 2" key="1">
    <citation type="journal article" date="2019" name="Sci. Rep.">
        <title>Nanopore sequencing improves the draft genome of the human pathogenic amoeba Naegleria fowleri.</title>
        <authorList>
            <person name="Liechti N."/>
            <person name="Schurch N."/>
            <person name="Bruggmann R."/>
            <person name="Wittwer M."/>
        </authorList>
    </citation>
    <scope>NUCLEOTIDE SEQUENCE [LARGE SCALE GENOMIC DNA]</scope>
    <source>
        <strain evidence="1 2">ATCC 30894</strain>
    </source>
</reference>
<dbReference type="VEuPathDB" id="AmoebaDB:FDP41_007420"/>
<dbReference type="VEuPathDB" id="AmoebaDB:NF0000820"/>
<proteinExistence type="predicted"/>
<dbReference type="OrthoDB" id="10579535at2759"/>
<organism evidence="1 2">
    <name type="scientific">Naegleria fowleri</name>
    <name type="common">Brain eating amoeba</name>
    <dbReference type="NCBI Taxonomy" id="5763"/>
    <lineage>
        <taxon>Eukaryota</taxon>
        <taxon>Discoba</taxon>
        <taxon>Heterolobosea</taxon>
        <taxon>Tetramitia</taxon>
        <taxon>Eutetramitia</taxon>
        <taxon>Vahlkampfiidae</taxon>
        <taxon>Naegleria</taxon>
    </lineage>
</organism>
<evidence type="ECO:0000313" key="1">
    <source>
        <dbReference type="EMBL" id="KAF0984243.1"/>
    </source>
</evidence>
<sequence>MQCHQHHTTLILAKSQTKEKPNDFESSIICDTVIPNEEKCQFSHKTKKVKKFKEHKTGTIQERNKLDTCHIHESLPRSTQYLSLEPYQDIPDDIIYDQASLNVVLKLSIPPENHHIRFHVKIDVLCMSEQTVVIDKTSSSTNHTCQQQVVLFEKELDTKTILREQWRSQNYYFLRIPLKLGISTFKEKGKLMLKFTYFSTSINGESNDQMISQIETNAFTTLCSKAASMNKKRNQK</sequence>